<dbReference type="InterPro" id="IPR015797">
    <property type="entry name" value="NUDIX_hydrolase-like_dom_sf"/>
</dbReference>
<evidence type="ECO:0000313" key="2">
    <source>
        <dbReference type="EMBL" id="MFG1704970.1"/>
    </source>
</evidence>
<dbReference type="PANTHER" id="PTHR10885:SF0">
    <property type="entry name" value="ISOPENTENYL-DIPHOSPHATE DELTA-ISOMERASE"/>
    <property type="match status" value="1"/>
</dbReference>
<dbReference type="Proteomes" id="UP001603978">
    <property type="component" value="Unassembled WGS sequence"/>
</dbReference>
<comment type="caution">
    <text evidence="2">The sequence shown here is derived from an EMBL/GenBank/DDBJ whole genome shotgun (WGS) entry which is preliminary data.</text>
</comment>
<name>A0ABW7AF75_9ACTN</name>
<dbReference type="PROSITE" id="PS51462">
    <property type="entry name" value="NUDIX"/>
    <property type="match status" value="1"/>
</dbReference>
<evidence type="ECO:0000313" key="3">
    <source>
        <dbReference type="Proteomes" id="UP001603978"/>
    </source>
</evidence>
<dbReference type="Pfam" id="PF00293">
    <property type="entry name" value="NUDIX"/>
    <property type="match status" value="1"/>
</dbReference>
<dbReference type="RefSeq" id="WP_393166514.1">
    <property type="nucleotide sequence ID" value="NZ_JBICRM010000009.1"/>
</dbReference>
<dbReference type="CDD" id="cd04692">
    <property type="entry name" value="NUDIX_Hydrolase"/>
    <property type="match status" value="1"/>
</dbReference>
<sequence>MDEHIDIYDANLRHLGTMERLQAHMEGKWHVTFHCWVVTAIDGGKILFQLRSKNMANFPDLLDVTAAGHLEAGERVADGIREVSEELGIDLPPDSLHGLGYRVEVADQENGQRNREYQAVFIAQVDLPLAEYAPQVEEVTGLLWLPLDAGIALFSDKAASATAHGIRYDSATATWVPMKRTVEKLDFLPRIQQYYLTACIMADRLLKEEFPLSIS</sequence>
<organism evidence="2 3">
    <name type="scientific">Nonomuraea marmarensis</name>
    <dbReference type="NCBI Taxonomy" id="3351344"/>
    <lineage>
        <taxon>Bacteria</taxon>
        <taxon>Bacillati</taxon>
        <taxon>Actinomycetota</taxon>
        <taxon>Actinomycetes</taxon>
        <taxon>Streptosporangiales</taxon>
        <taxon>Streptosporangiaceae</taxon>
        <taxon>Nonomuraea</taxon>
    </lineage>
</organism>
<gene>
    <name evidence="2" type="ORF">ACFLIM_17420</name>
</gene>
<dbReference type="PANTHER" id="PTHR10885">
    <property type="entry name" value="ISOPENTENYL-DIPHOSPHATE DELTA-ISOMERASE"/>
    <property type="match status" value="1"/>
</dbReference>
<evidence type="ECO:0000259" key="1">
    <source>
        <dbReference type="PROSITE" id="PS51462"/>
    </source>
</evidence>
<protein>
    <submittedName>
        <fullName evidence="2">NUDIX domain-containing protein</fullName>
    </submittedName>
</protein>
<keyword evidence="3" id="KW-1185">Reference proteome</keyword>
<dbReference type="Gene3D" id="3.90.79.10">
    <property type="entry name" value="Nucleoside Triphosphate Pyrophosphohydrolase"/>
    <property type="match status" value="1"/>
</dbReference>
<feature type="domain" description="Nudix hydrolase" evidence="1">
    <location>
        <begin position="28"/>
        <end position="168"/>
    </location>
</feature>
<dbReference type="SUPFAM" id="SSF55811">
    <property type="entry name" value="Nudix"/>
    <property type="match status" value="1"/>
</dbReference>
<accession>A0ABW7AF75</accession>
<dbReference type="EMBL" id="JBICRM010000009">
    <property type="protein sequence ID" value="MFG1704970.1"/>
    <property type="molecule type" value="Genomic_DNA"/>
</dbReference>
<reference evidence="2 3" key="1">
    <citation type="submission" date="2024-10" db="EMBL/GenBank/DDBJ databases">
        <authorList>
            <person name="Topkara A.R."/>
            <person name="Saygin H."/>
        </authorList>
    </citation>
    <scope>NUCLEOTIDE SEQUENCE [LARGE SCALE GENOMIC DNA]</scope>
    <source>
        <strain evidence="2 3">M3C6</strain>
    </source>
</reference>
<proteinExistence type="predicted"/>
<dbReference type="InterPro" id="IPR000086">
    <property type="entry name" value="NUDIX_hydrolase_dom"/>
</dbReference>